<proteinExistence type="predicted"/>
<protein>
    <submittedName>
        <fullName evidence="1">Uncharacterized protein</fullName>
    </submittedName>
</protein>
<accession>A0ABT4I843</accession>
<evidence type="ECO:0000313" key="2">
    <source>
        <dbReference type="Proteomes" id="UP001072034"/>
    </source>
</evidence>
<comment type="caution">
    <text evidence="1">The sequence shown here is derived from an EMBL/GenBank/DDBJ whole genome shotgun (WGS) entry which is preliminary data.</text>
</comment>
<gene>
    <name evidence="1" type="ORF">OHJ16_07580</name>
</gene>
<organism evidence="1 2">
    <name type="scientific">Actinomyces israelii</name>
    <dbReference type="NCBI Taxonomy" id="1659"/>
    <lineage>
        <taxon>Bacteria</taxon>
        <taxon>Bacillati</taxon>
        <taxon>Actinomycetota</taxon>
        <taxon>Actinomycetes</taxon>
        <taxon>Actinomycetales</taxon>
        <taxon>Actinomycetaceae</taxon>
        <taxon>Actinomyces</taxon>
    </lineage>
</organism>
<keyword evidence="2" id="KW-1185">Reference proteome</keyword>
<name>A0ABT4I843_9ACTO</name>
<dbReference type="Proteomes" id="UP001072034">
    <property type="component" value="Unassembled WGS sequence"/>
</dbReference>
<dbReference type="RefSeq" id="WP_268917404.1">
    <property type="nucleotide sequence ID" value="NZ_JAPTMY010000014.1"/>
</dbReference>
<sequence length="193" mass="21437">MSEMRLDWGGVRTLDGVGLDPGLVEAVVSAHDMEQGHRDLMTLEDVVYYNRCLSEAALLVTSELVEAVCTGRCTVPCGLTMATDALYEISLGETASSETALGSTGVADRCRSIIRDNLPRLYQTAQSVTDDYTLASFVTITGMTDSDENRWNTFTQKLLDHDPEVLTVKEVKDTRDWRTKIGGPLYEGFDWWK</sequence>
<dbReference type="EMBL" id="JAPTMY010000014">
    <property type="protein sequence ID" value="MCZ0857904.1"/>
    <property type="molecule type" value="Genomic_DNA"/>
</dbReference>
<evidence type="ECO:0000313" key="1">
    <source>
        <dbReference type="EMBL" id="MCZ0857904.1"/>
    </source>
</evidence>
<reference evidence="1" key="1">
    <citation type="submission" date="2022-10" db="EMBL/GenBank/DDBJ databases">
        <title>Genome sequence of Actinomyces israelii ATCC 10048.</title>
        <authorList>
            <person name="Watt R.M."/>
            <person name="Tong W.M."/>
        </authorList>
    </citation>
    <scope>NUCLEOTIDE SEQUENCE</scope>
    <source>
        <strain evidence="1">ATCC 10048</strain>
    </source>
</reference>